<feature type="active site" description="Nucleophile" evidence="2">
    <location>
        <position position="94"/>
    </location>
</feature>
<feature type="binding site" evidence="2">
    <location>
        <position position="127"/>
    </location>
    <ligand>
        <name>substrate</name>
    </ligand>
</feature>
<comment type="similarity">
    <text evidence="2">Belongs to the CobB/CobQ family. GatD subfamily.</text>
</comment>
<dbReference type="OrthoDB" id="9782045at2"/>
<dbReference type="InterPro" id="IPR011698">
    <property type="entry name" value="GATase_3"/>
</dbReference>
<dbReference type="InterPro" id="IPR029062">
    <property type="entry name" value="Class_I_gatase-like"/>
</dbReference>
<dbReference type="InterPro" id="IPR033949">
    <property type="entry name" value="CobQ_GATase1"/>
</dbReference>
<dbReference type="GO" id="GO:0008360">
    <property type="term" value="P:regulation of cell shape"/>
    <property type="evidence" value="ECO:0007669"/>
    <property type="project" value="UniProtKB-KW"/>
</dbReference>
<reference evidence="4 5" key="1">
    <citation type="journal article" date="2013" name="Stand. Genomic Sci.">
        <title>Genomic Encyclopedia of Type Strains, Phase I: The one thousand microbial genomes (KMG-I) project.</title>
        <authorList>
            <person name="Kyrpides N.C."/>
            <person name="Woyke T."/>
            <person name="Eisen J.A."/>
            <person name="Garrity G."/>
            <person name="Lilburn T.G."/>
            <person name="Beck B.J."/>
            <person name="Whitman W.B."/>
            <person name="Hugenholtz P."/>
            <person name="Klenk H.P."/>
        </authorList>
    </citation>
    <scope>NUCLEOTIDE SEQUENCE [LARGE SCALE GENOMIC DNA]</scope>
    <source>
        <strain evidence="4 5">DSM 45044</strain>
    </source>
</reference>
<dbReference type="SUPFAM" id="SSF52317">
    <property type="entry name" value="Class I glutamine amidotransferase-like"/>
    <property type="match status" value="1"/>
</dbReference>
<dbReference type="GO" id="GO:0071555">
    <property type="term" value="P:cell wall organization"/>
    <property type="evidence" value="ECO:0007669"/>
    <property type="project" value="UniProtKB-KW"/>
</dbReference>
<sequence>MSTSMLRLVWVYPDLLSTYGDRGNLLILSHRAESRGILTESVMVRSDQALPRQADIYLIGGGEDGPQSLAAEKLIADGAVAEAADAGRVVFAVCAGYQILGTSFIASDRECAGLGLLDMRSDRGPSRAVGELAGPVNPALGLPTLTGFENHGGRTHLGPETAALANVSHGIGNDGSTEGAFRGKVVGTYLHGPALARNPALADLLLAWAVGRAPEELPPLDDRWAQQLRQERIAALV</sequence>
<dbReference type="GO" id="GO:0140282">
    <property type="term" value="F:carbon-nitrogen ligase activity on lipid II"/>
    <property type="evidence" value="ECO:0007669"/>
    <property type="project" value="UniProtKB-UniRule"/>
</dbReference>
<dbReference type="EC" id="6.3.5.13" evidence="2"/>
<protein>
    <recommendedName>
        <fullName evidence="2">Lipid II isoglutaminyl synthase (glutamine-hydrolyzing) subunit GatD</fullName>
        <ecNumber evidence="2">6.3.5.13</ecNumber>
    </recommendedName>
    <alternativeName>
        <fullName evidence="2">Lipid II isoglutaminyl synthase glutaminase subunit</fullName>
        <ecNumber evidence="2">3.5.1.2</ecNumber>
    </alternativeName>
</protein>
<dbReference type="PROSITE" id="PS51274">
    <property type="entry name" value="GATASE_COBBQ"/>
    <property type="match status" value="1"/>
</dbReference>
<keyword evidence="2" id="KW-0378">Hydrolase</keyword>
<evidence type="ECO:0000313" key="4">
    <source>
        <dbReference type="EMBL" id="TWJ15428.1"/>
    </source>
</evidence>
<dbReference type="RefSeq" id="WP_147134095.1">
    <property type="nucleotide sequence ID" value="NZ_BAABIJ010000001.1"/>
</dbReference>
<evidence type="ECO:0000256" key="1">
    <source>
        <dbReference type="ARBA" id="ARBA00022962"/>
    </source>
</evidence>
<evidence type="ECO:0000313" key="5">
    <source>
        <dbReference type="Proteomes" id="UP000321617"/>
    </source>
</evidence>
<comment type="subunit">
    <text evidence="2">Forms a heterodimer with MurT.</text>
</comment>
<dbReference type="GO" id="GO:0009252">
    <property type="term" value="P:peptidoglycan biosynthetic process"/>
    <property type="evidence" value="ECO:0007669"/>
    <property type="project" value="UniProtKB-UniRule"/>
</dbReference>
<name>A0A562VC43_9ACTN</name>
<keyword evidence="2" id="KW-0961">Cell wall biogenesis/degradation</keyword>
<keyword evidence="2" id="KW-0133">Cell shape</keyword>
<dbReference type="EC" id="3.5.1.2" evidence="2"/>
<keyword evidence="1 2" id="KW-0315">Glutamine amidotransferase</keyword>
<dbReference type="GO" id="GO:0004359">
    <property type="term" value="F:glutaminase activity"/>
    <property type="evidence" value="ECO:0007669"/>
    <property type="project" value="UniProtKB-UniRule"/>
</dbReference>
<dbReference type="EMBL" id="VLLL01000005">
    <property type="protein sequence ID" value="TWJ15428.1"/>
    <property type="molecule type" value="Genomic_DNA"/>
</dbReference>
<comment type="catalytic activity">
    <reaction evidence="2">
        <text>L-glutamine + H2O = L-glutamate + NH4(+)</text>
        <dbReference type="Rhea" id="RHEA:15889"/>
        <dbReference type="ChEBI" id="CHEBI:15377"/>
        <dbReference type="ChEBI" id="CHEBI:28938"/>
        <dbReference type="ChEBI" id="CHEBI:29985"/>
        <dbReference type="ChEBI" id="CHEBI:58359"/>
        <dbReference type="EC" id="3.5.1.2"/>
    </reaction>
</comment>
<keyword evidence="2" id="KW-0436">Ligase</keyword>
<dbReference type="GO" id="GO:0009236">
    <property type="term" value="P:cobalamin biosynthetic process"/>
    <property type="evidence" value="ECO:0007669"/>
    <property type="project" value="InterPro"/>
</dbReference>
<dbReference type="Proteomes" id="UP000321617">
    <property type="component" value="Unassembled WGS sequence"/>
</dbReference>
<dbReference type="PANTHER" id="PTHR21343:SF9">
    <property type="entry name" value="LIPID II ISOGLUTAMINYL SYNTHASE (GLUTAMINE-HYDROLYZING) SUBUNIT GATD"/>
    <property type="match status" value="1"/>
</dbReference>
<comment type="pathway">
    <text evidence="2">Cell wall biogenesis; peptidoglycan biosynthesis.</text>
</comment>
<accession>A0A562VC43</accession>
<gene>
    <name evidence="2" type="primary">gatD</name>
    <name evidence="4" type="ORF">LX16_1133</name>
</gene>
<evidence type="ECO:0000256" key="2">
    <source>
        <dbReference type="HAMAP-Rule" id="MF_02213"/>
    </source>
</evidence>
<dbReference type="HAMAP" id="MF_02213">
    <property type="entry name" value="Lipid_II_synth_GatD"/>
    <property type="match status" value="1"/>
</dbReference>
<dbReference type="Pfam" id="PF07685">
    <property type="entry name" value="GATase_3"/>
    <property type="match status" value="1"/>
</dbReference>
<comment type="caution">
    <text evidence="4">The sequence shown here is derived from an EMBL/GenBank/DDBJ whole genome shotgun (WGS) entry which is preliminary data.</text>
</comment>
<dbReference type="AlphaFoldDB" id="A0A562VC43"/>
<feature type="active site" evidence="2">
    <location>
        <position position="191"/>
    </location>
</feature>
<dbReference type="PANTHER" id="PTHR21343">
    <property type="entry name" value="DETHIOBIOTIN SYNTHETASE"/>
    <property type="match status" value="1"/>
</dbReference>
<comment type="catalytic activity">
    <reaction evidence="2">
        <text>beta-D-GlcNAc-(1-&gt;4)-Mur2Ac(oyl-L-Ala-gamma-D-Glu-L-Lys-D-Ala-D-Ala)-di-trans,octa-cis-undecaprenyl diphosphate + L-glutamine + ATP + H2O = beta-D-GlcNAc-(1-&gt;4)-Mur2Ac(oyl-L-Ala-D-isoglutaminyl-L-Lys-D-Ala-D-Ala)-di-trans,octa-cis-undecaprenyl diphosphate + L-glutamate + ADP + phosphate + H(+)</text>
        <dbReference type="Rhea" id="RHEA:57928"/>
        <dbReference type="ChEBI" id="CHEBI:15377"/>
        <dbReference type="ChEBI" id="CHEBI:15378"/>
        <dbReference type="ChEBI" id="CHEBI:29985"/>
        <dbReference type="ChEBI" id="CHEBI:30616"/>
        <dbReference type="ChEBI" id="CHEBI:43474"/>
        <dbReference type="ChEBI" id="CHEBI:58359"/>
        <dbReference type="ChEBI" id="CHEBI:60033"/>
        <dbReference type="ChEBI" id="CHEBI:62233"/>
        <dbReference type="ChEBI" id="CHEBI:456216"/>
        <dbReference type="EC" id="6.3.5.13"/>
    </reaction>
</comment>
<proteinExistence type="inferred from homology"/>
<organism evidence="4 5">
    <name type="scientific">Stackebrandtia albiflava</name>
    <dbReference type="NCBI Taxonomy" id="406432"/>
    <lineage>
        <taxon>Bacteria</taxon>
        <taxon>Bacillati</taxon>
        <taxon>Actinomycetota</taxon>
        <taxon>Actinomycetes</taxon>
        <taxon>Glycomycetales</taxon>
        <taxon>Glycomycetaceae</taxon>
        <taxon>Stackebrandtia</taxon>
    </lineage>
</organism>
<evidence type="ECO:0000259" key="3">
    <source>
        <dbReference type="Pfam" id="PF07685"/>
    </source>
</evidence>
<keyword evidence="5" id="KW-1185">Reference proteome</keyword>
<comment type="function">
    <text evidence="2">The lipid II isoglutaminyl synthase complex catalyzes the formation of alpha-D-isoglutamine in the cell wall lipid II stem peptide. The GatD subunit catalyzes the hydrolysis of glutamine to glutamate and ammonia. The resulting ammonia molecule is channeled to the active site of MurT.</text>
</comment>
<dbReference type="UniPathway" id="UPA00219"/>
<keyword evidence="2" id="KW-0573">Peptidoglycan synthesis</keyword>
<dbReference type="CDD" id="cd01750">
    <property type="entry name" value="GATase1_CobQ"/>
    <property type="match status" value="1"/>
</dbReference>
<dbReference type="InterPro" id="IPR043702">
    <property type="entry name" value="Lipid_II_synth_GatD"/>
</dbReference>
<dbReference type="Gene3D" id="3.40.50.880">
    <property type="match status" value="1"/>
</dbReference>
<feature type="domain" description="CobB/CobQ-like glutamine amidotransferase" evidence="3">
    <location>
        <begin position="8"/>
        <end position="198"/>
    </location>
</feature>